<dbReference type="InterPro" id="IPR005674">
    <property type="entry name" value="CocE/Ser_esterase"/>
</dbReference>
<name>A0ABT4IAJ5_9ACTO</name>
<evidence type="ECO:0000313" key="3">
    <source>
        <dbReference type="EMBL" id="MCZ0858556.1"/>
    </source>
</evidence>
<dbReference type="Pfam" id="PF02129">
    <property type="entry name" value="Peptidase_S15"/>
    <property type="match status" value="1"/>
</dbReference>
<comment type="caution">
    <text evidence="3">The sequence shown here is derived from an EMBL/GenBank/DDBJ whole genome shotgun (WGS) entry which is preliminary data.</text>
</comment>
<dbReference type="InterPro" id="IPR013736">
    <property type="entry name" value="Xaa-Pro_dipept_C"/>
</dbReference>
<dbReference type="Proteomes" id="UP001072034">
    <property type="component" value="Unassembled WGS sequence"/>
</dbReference>
<accession>A0ABT4IAJ5</accession>
<protein>
    <submittedName>
        <fullName evidence="3">CocE/NonD family hydrolase</fullName>
    </submittedName>
</protein>
<dbReference type="SMART" id="SM00939">
    <property type="entry name" value="PepX_C"/>
    <property type="match status" value="1"/>
</dbReference>
<dbReference type="InterPro" id="IPR000383">
    <property type="entry name" value="Xaa-Pro-like_dom"/>
</dbReference>
<reference evidence="3" key="1">
    <citation type="submission" date="2022-10" db="EMBL/GenBank/DDBJ databases">
        <title>Genome sequence of Actinomyces israelii ATCC 10048.</title>
        <authorList>
            <person name="Watt R.M."/>
            <person name="Tong W.M."/>
        </authorList>
    </citation>
    <scope>NUCLEOTIDE SEQUENCE</scope>
    <source>
        <strain evidence="3">ATCC 10048</strain>
    </source>
</reference>
<dbReference type="InterPro" id="IPR029058">
    <property type="entry name" value="AB_hydrolase_fold"/>
</dbReference>
<dbReference type="SUPFAM" id="SSF53474">
    <property type="entry name" value="alpha/beta-Hydrolases"/>
    <property type="match status" value="1"/>
</dbReference>
<organism evidence="3 4">
    <name type="scientific">Actinomyces israelii</name>
    <dbReference type="NCBI Taxonomy" id="1659"/>
    <lineage>
        <taxon>Bacteria</taxon>
        <taxon>Bacillati</taxon>
        <taxon>Actinomycetota</taxon>
        <taxon>Actinomycetes</taxon>
        <taxon>Actinomycetales</taxon>
        <taxon>Actinomycetaceae</taxon>
        <taxon>Actinomyces</taxon>
    </lineage>
</organism>
<keyword evidence="1 3" id="KW-0378">Hydrolase</keyword>
<gene>
    <name evidence="3" type="ORF">OHJ16_10930</name>
</gene>
<proteinExistence type="predicted"/>
<sequence>MGDQDGRDGYDLVEWIAEQSWSNGKVGFAGSSWLSISQWFIGAQRPPHLAALAPWEGFADVYRNTVAPGGVPSPEFAGMVPVVLRGRQYGEDLPAMVDRHPLMDDYWRDKIAAVERITMPTYVVSSYTNKVHTRGTIHAFNALTVQDKWLRIHNIHEWRDFYRNQEDLLRFFDRYLKGVDNGWESTPRVRMSILDPSGEDETNIVTDSFPPPGTEPVRLYLTANAGLSRDAQAAEASVAYTADDGRSRAQFTMVFTEDTTIAGHWKLRLWVEADGADDIDLFLQCQKLDAAGNVLPVIVKGAPYGDANGVGEFEWGHGVLRASRRAVDDDRSSLFVPFHPFDREQRLRRGETVPVEIEIPPMAMRWHAGEQLRLLVAGYNMQSPEFNFLAPTRTLNKGRTVLHVGGRYDSHLLAPVLKP</sequence>
<keyword evidence="4" id="KW-1185">Reference proteome</keyword>
<dbReference type="SUPFAM" id="SSF49785">
    <property type="entry name" value="Galactose-binding domain-like"/>
    <property type="match status" value="1"/>
</dbReference>
<dbReference type="Pfam" id="PF08530">
    <property type="entry name" value="PepX_C"/>
    <property type="match status" value="1"/>
</dbReference>
<dbReference type="InterPro" id="IPR008979">
    <property type="entry name" value="Galactose-bd-like_sf"/>
</dbReference>
<dbReference type="Gene3D" id="2.60.120.260">
    <property type="entry name" value="Galactose-binding domain-like"/>
    <property type="match status" value="1"/>
</dbReference>
<evidence type="ECO:0000259" key="2">
    <source>
        <dbReference type="SMART" id="SM00939"/>
    </source>
</evidence>
<dbReference type="Gene3D" id="3.40.50.1820">
    <property type="entry name" value="alpha/beta hydrolase"/>
    <property type="match status" value="1"/>
</dbReference>
<dbReference type="InterPro" id="IPR050585">
    <property type="entry name" value="Xaa-Pro_dipeptidyl-ppase/CocE"/>
</dbReference>
<dbReference type="RefSeq" id="WP_268917926.1">
    <property type="nucleotide sequence ID" value="NZ_JAPTMY010000024.1"/>
</dbReference>
<dbReference type="GO" id="GO:0016787">
    <property type="term" value="F:hydrolase activity"/>
    <property type="evidence" value="ECO:0007669"/>
    <property type="project" value="UniProtKB-KW"/>
</dbReference>
<dbReference type="Gene3D" id="1.10.3020.20">
    <property type="match status" value="1"/>
</dbReference>
<dbReference type="NCBIfam" id="TIGR00976">
    <property type="entry name" value="CocE_NonD"/>
    <property type="match status" value="1"/>
</dbReference>
<dbReference type="PANTHER" id="PTHR43056">
    <property type="entry name" value="PEPTIDASE S9 PROLYL OLIGOPEPTIDASE"/>
    <property type="match status" value="1"/>
</dbReference>
<dbReference type="EMBL" id="JAPTMY010000024">
    <property type="protein sequence ID" value="MCZ0858556.1"/>
    <property type="molecule type" value="Genomic_DNA"/>
</dbReference>
<feature type="domain" description="Xaa-Pro dipeptidyl-peptidase C-terminal" evidence="2">
    <location>
        <begin position="169"/>
        <end position="413"/>
    </location>
</feature>
<evidence type="ECO:0000313" key="4">
    <source>
        <dbReference type="Proteomes" id="UP001072034"/>
    </source>
</evidence>
<dbReference type="PANTHER" id="PTHR43056:SF10">
    <property type="entry name" value="COCE_NOND FAMILY, PUTATIVE (AFU_ORTHOLOGUE AFUA_7G00600)-RELATED"/>
    <property type="match status" value="1"/>
</dbReference>
<evidence type="ECO:0000256" key="1">
    <source>
        <dbReference type="ARBA" id="ARBA00022801"/>
    </source>
</evidence>